<feature type="domain" description="EF-hand" evidence="5">
    <location>
        <begin position="118"/>
        <end position="149"/>
    </location>
</feature>
<dbReference type="InterPro" id="IPR018247">
    <property type="entry name" value="EF_Hand_1_Ca_BS"/>
</dbReference>
<evidence type="ECO:0000259" key="5">
    <source>
        <dbReference type="PROSITE" id="PS50222"/>
    </source>
</evidence>
<evidence type="ECO:0000313" key="6">
    <source>
        <dbReference type="EMBL" id="CAJ0589550.1"/>
    </source>
</evidence>
<name>A0AA36DLZ4_CYLNA</name>
<dbReference type="InterPro" id="IPR052110">
    <property type="entry name" value="MCFD2-like"/>
</dbReference>
<dbReference type="Gene3D" id="1.10.238.10">
    <property type="entry name" value="EF-hand"/>
    <property type="match status" value="1"/>
</dbReference>
<dbReference type="PANTHER" id="PTHR23104">
    <property type="entry name" value="MULTIPLE COAGULATION FACTOR DEFICIENCY PROTEIN 2 NEURAL STEM CELL DERIVED NEURONAL SURVIVAL PROTEIN"/>
    <property type="match status" value="1"/>
</dbReference>
<dbReference type="GO" id="GO:0005509">
    <property type="term" value="F:calcium ion binding"/>
    <property type="evidence" value="ECO:0007669"/>
    <property type="project" value="InterPro"/>
</dbReference>
<dbReference type="PROSITE" id="PS50222">
    <property type="entry name" value="EF_HAND_2"/>
    <property type="match status" value="1"/>
</dbReference>
<feature type="chain" id="PRO_5041407538" description="EF-hand domain-containing protein" evidence="4">
    <location>
        <begin position="25"/>
        <end position="149"/>
    </location>
</feature>
<dbReference type="InterPro" id="IPR011992">
    <property type="entry name" value="EF-hand-dom_pair"/>
</dbReference>
<evidence type="ECO:0000256" key="2">
    <source>
        <dbReference type="ARBA" id="ARBA00022737"/>
    </source>
</evidence>
<sequence length="149" mass="17446">MLLYHSLLIALLLLAEVVHNAANAQDNTKGTTRANHKHAHKRRKFAEKSEVQDTEHLALHLQHRINIDPEKMTEEQKRFHYFSIYDLDGNRKLDGLEIMKSMFHDHDQAKLPTMKDEEIEKMVDAALEDFDINGNGFIEYSEYRAKMLE</sequence>
<evidence type="ECO:0000256" key="4">
    <source>
        <dbReference type="SAM" id="SignalP"/>
    </source>
</evidence>
<dbReference type="EMBL" id="CATQJL010000001">
    <property type="protein sequence ID" value="CAJ0589550.1"/>
    <property type="molecule type" value="Genomic_DNA"/>
</dbReference>
<proteinExistence type="predicted"/>
<dbReference type="AlphaFoldDB" id="A0AA36DLZ4"/>
<reference evidence="6" key="1">
    <citation type="submission" date="2023-07" db="EMBL/GenBank/DDBJ databases">
        <authorList>
            <consortium name="CYATHOMIX"/>
        </authorList>
    </citation>
    <scope>NUCLEOTIDE SEQUENCE</scope>
    <source>
        <strain evidence="6">N/A</strain>
    </source>
</reference>
<gene>
    <name evidence="6" type="ORF">CYNAS_LOCUS1533</name>
</gene>
<keyword evidence="1 4" id="KW-0732">Signal</keyword>
<keyword evidence="7" id="KW-1185">Reference proteome</keyword>
<evidence type="ECO:0000313" key="7">
    <source>
        <dbReference type="Proteomes" id="UP001176961"/>
    </source>
</evidence>
<protein>
    <recommendedName>
        <fullName evidence="5">EF-hand domain-containing protein</fullName>
    </recommendedName>
</protein>
<dbReference type="Proteomes" id="UP001176961">
    <property type="component" value="Unassembled WGS sequence"/>
</dbReference>
<comment type="caution">
    <text evidence="6">The sequence shown here is derived from an EMBL/GenBank/DDBJ whole genome shotgun (WGS) entry which is preliminary data.</text>
</comment>
<dbReference type="InterPro" id="IPR002048">
    <property type="entry name" value="EF_hand_dom"/>
</dbReference>
<keyword evidence="3" id="KW-0106">Calcium</keyword>
<dbReference type="Pfam" id="PF13499">
    <property type="entry name" value="EF-hand_7"/>
    <property type="match status" value="1"/>
</dbReference>
<dbReference type="PROSITE" id="PS00018">
    <property type="entry name" value="EF_HAND_1"/>
    <property type="match status" value="2"/>
</dbReference>
<evidence type="ECO:0000256" key="3">
    <source>
        <dbReference type="ARBA" id="ARBA00022837"/>
    </source>
</evidence>
<accession>A0AA36DLZ4</accession>
<keyword evidence="2" id="KW-0677">Repeat</keyword>
<dbReference type="SUPFAM" id="SSF47473">
    <property type="entry name" value="EF-hand"/>
    <property type="match status" value="1"/>
</dbReference>
<feature type="signal peptide" evidence="4">
    <location>
        <begin position="1"/>
        <end position="24"/>
    </location>
</feature>
<evidence type="ECO:0000256" key="1">
    <source>
        <dbReference type="ARBA" id="ARBA00022729"/>
    </source>
</evidence>
<organism evidence="6 7">
    <name type="scientific">Cylicocyclus nassatus</name>
    <name type="common">Nematode worm</name>
    <dbReference type="NCBI Taxonomy" id="53992"/>
    <lineage>
        <taxon>Eukaryota</taxon>
        <taxon>Metazoa</taxon>
        <taxon>Ecdysozoa</taxon>
        <taxon>Nematoda</taxon>
        <taxon>Chromadorea</taxon>
        <taxon>Rhabditida</taxon>
        <taxon>Rhabditina</taxon>
        <taxon>Rhabditomorpha</taxon>
        <taxon>Strongyloidea</taxon>
        <taxon>Strongylidae</taxon>
        <taxon>Cylicocyclus</taxon>
    </lineage>
</organism>
<dbReference type="PANTHER" id="PTHR23104:SF12">
    <property type="entry name" value="EF-HAND DOMAIN-CONTAINING PROTEIN"/>
    <property type="match status" value="1"/>
</dbReference>